<dbReference type="Pfam" id="PF00069">
    <property type="entry name" value="Pkinase"/>
    <property type="match status" value="1"/>
</dbReference>
<feature type="compositionally biased region" description="Pro residues" evidence="4">
    <location>
        <begin position="491"/>
        <end position="505"/>
    </location>
</feature>
<feature type="region of interest" description="Disordered" evidence="4">
    <location>
        <begin position="582"/>
        <end position="682"/>
    </location>
</feature>
<dbReference type="PANTHER" id="PTHR24347">
    <property type="entry name" value="SERINE/THREONINE-PROTEIN KINASE"/>
    <property type="match status" value="1"/>
</dbReference>
<protein>
    <recommendedName>
        <fullName evidence="5">Protein kinase domain-containing protein</fullName>
    </recommendedName>
</protein>
<dbReference type="PROSITE" id="PS50011">
    <property type="entry name" value="PROTEIN_KINASE_DOM"/>
    <property type="match status" value="1"/>
</dbReference>
<dbReference type="FunFam" id="1.10.510.10:FF:000571">
    <property type="entry name" value="Maternal embryonic leucine zipper kinase"/>
    <property type="match status" value="1"/>
</dbReference>
<feature type="domain" description="Protein kinase" evidence="5">
    <location>
        <begin position="119"/>
        <end position="388"/>
    </location>
</feature>
<feature type="binding site" evidence="3">
    <location>
        <position position="148"/>
    </location>
    <ligand>
        <name>ATP</name>
        <dbReference type="ChEBI" id="CHEBI:30616"/>
    </ligand>
</feature>
<dbReference type="SMART" id="SM00220">
    <property type="entry name" value="S_TKc"/>
    <property type="match status" value="1"/>
</dbReference>
<feature type="compositionally biased region" description="Low complexity" evidence="4">
    <location>
        <begin position="670"/>
        <end position="682"/>
    </location>
</feature>
<dbReference type="InterPro" id="IPR017441">
    <property type="entry name" value="Protein_kinase_ATP_BS"/>
</dbReference>
<dbReference type="CDD" id="cd05117">
    <property type="entry name" value="STKc_CAMK"/>
    <property type="match status" value="1"/>
</dbReference>
<feature type="compositionally biased region" description="Acidic residues" evidence="4">
    <location>
        <begin position="613"/>
        <end position="624"/>
    </location>
</feature>
<sequence>MKHPQVPREASFPTQSEDFSKNPPTKREEDDQDTMSLSSDRENVSVFLPQTLQGSSARLDVGNDLNGSASEIPSTPTSAISKGLSDEIHTSFQRRNSSRNSLRKLVNDSQGGKSFKTTYEQVCTLGEGGFATVFKYQHKENKSHYAVKEIFHEDYEMLEGANSLKEEIAAMKCLRESPYIVRLFDVFEEQISVLDGSKTYLVMEEMEGGDLLDRITEKRVYAETDARAVARSLLQAVRYMHNKGIAHRDIKPENILLLSRDDDTTIKLCDFGCAAWVTDGPNCLQSMAGSPQYAAPEVYNRTAEMGYGKECDLWSVGVVLYVMLGGYAPFEAETVYEIATLVCDGDWQFHDQYWSEISQAPKDLITGLLTIPVPDRLTSEQALESDWLKRRRRGDKAAHASDMYNRSNSDRNLGRTRSGSGDDLLGMVRNASFDNISLDDMDIKKSVVAPMYISLDELVLKRKSSRDEVDKDNDTNDNDTKSLDTSDDPDTPLPFLPIRPQPPLRIPMFWATSDTPSTNVVSHVRRERRSSLTHGQRLEKQEQQGKKHHMQEMHFVRNPSPKKTTSSPAILLKGAYKQNSVASNEIGTNNSYDENDNEPTEVSLNFLPPVPDLGDDDTDDEEFLLENSNDAAPSQRGVGRNASSDECGKVTFWTRQDSGLDSSKKKLESSESNSNLDDPQGG</sequence>
<proteinExistence type="predicted"/>
<feature type="region of interest" description="Disordered" evidence="4">
    <location>
        <begin position="398"/>
        <end position="421"/>
    </location>
</feature>
<name>A0A7S2YQN3_9STRA</name>
<dbReference type="PROSITE" id="PS00108">
    <property type="entry name" value="PROTEIN_KINASE_ST"/>
    <property type="match status" value="1"/>
</dbReference>
<dbReference type="GO" id="GO:0005524">
    <property type="term" value="F:ATP binding"/>
    <property type="evidence" value="ECO:0007669"/>
    <property type="project" value="UniProtKB-UniRule"/>
</dbReference>
<evidence type="ECO:0000256" key="1">
    <source>
        <dbReference type="ARBA" id="ARBA00022741"/>
    </source>
</evidence>
<evidence type="ECO:0000256" key="3">
    <source>
        <dbReference type="PROSITE-ProRule" id="PRU10141"/>
    </source>
</evidence>
<gene>
    <name evidence="6" type="ORF">APAL1065_LOCUS24581</name>
</gene>
<organism evidence="6">
    <name type="scientific">Entomoneis paludosa</name>
    <dbReference type="NCBI Taxonomy" id="265537"/>
    <lineage>
        <taxon>Eukaryota</taxon>
        <taxon>Sar</taxon>
        <taxon>Stramenopiles</taxon>
        <taxon>Ochrophyta</taxon>
        <taxon>Bacillariophyta</taxon>
        <taxon>Bacillariophyceae</taxon>
        <taxon>Bacillariophycidae</taxon>
        <taxon>Entomoneidaceae</taxon>
        <taxon>Entomoneis</taxon>
    </lineage>
</organism>
<evidence type="ECO:0000313" key="6">
    <source>
        <dbReference type="EMBL" id="CAD9989840.1"/>
    </source>
</evidence>
<reference evidence="6" key="1">
    <citation type="submission" date="2021-01" db="EMBL/GenBank/DDBJ databases">
        <authorList>
            <person name="Corre E."/>
            <person name="Pelletier E."/>
            <person name="Niang G."/>
            <person name="Scheremetjew M."/>
            <person name="Finn R."/>
            <person name="Kale V."/>
            <person name="Holt S."/>
            <person name="Cochrane G."/>
            <person name="Meng A."/>
            <person name="Brown T."/>
            <person name="Cohen L."/>
        </authorList>
    </citation>
    <scope>NUCLEOTIDE SEQUENCE</scope>
    <source>
        <strain evidence="6">CCMP125</strain>
    </source>
</reference>
<accession>A0A7S2YQN3</accession>
<keyword evidence="2 3" id="KW-0067">ATP-binding</keyword>
<keyword evidence="1 3" id="KW-0547">Nucleotide-binding</keyword>
<feature type="region of interest" description="Disordered" evidence="4">
    <location>
        <begin position="463"/>
        <end position="552"/>
    </location>
</feature>
<dbReference type="InterPro" id="IPR008271">
    <property type="entry name" value="Ser/Thr_kinase_AS"/>
</dbReference>
<dbReference type="InterPro" id="IPR011009">
    <property type="entry name" value="Kinase-like_dom_sf"/>
</dbReference>
<dbReference type="InterPro" id="IPR000719">
    <property type="entry name" value="Prot_kinase_dom"/>
</dbReference>
<evidence type="ECO:0000256" key="4">
    <source>
        <dbReference type="SAM" id="MobiDB-lite"/>
    </source>
</evidence>
<feature type="compositionally biased region" description="Basic and acidic residues" evidence="4">
    <location>
        <begin position="536"/>
        <end position="552"/>
    </location>
</feature>
<dbReference type="AlphaFoldDB" id="A0A7S2YQN3"/>
<dbReference type="SUPFAM" id="SSF56112">
    <property type="entry name" value="Protein kinase-like (PK-like)"/>
    <property type="match status" value="1"/>
</dbReference>
<dbReference type="EMBL" id="HBHT01036594">
    <property type="protein sequence ID" value="CAD9989840.1"/>
    <property type="molecule type" value="Transcribed_RNA"/>
</dbReference>
<dbReference type="GO" id="GO:0004672">
    <property type="term" value="F:protein kinase activity"/>
    <property type="evidence" value="ECO:0007669"/>
    <property type="project" value="InterPro"/>
</dbReference>
<dbReference type="PROSITE" id="PS00107">
    <property type="entry name" value="PROTEIN_KINASE_ATP"/>
    <property type="match status" value="1"/>
</dbReference>
<feature type="compositionally biased region" description="Polar residues" evidence="4">
    <location>
        <begin position="65"/>
        <end position="80"/>
    </location>
</feature>
<evidence type="ECO:0000259" key="5">
    <source>
        <dbReference type="PROSITE" id="PS50011"/>
    </source>
</evidence>
<feature type="region of interest" description="Disordered" evidence="4">
    <location>
        <begin position="1"/>
        <end position="81"/>
    </location>
</feature>
<evidence type="ECO:0000256" key="2">
    <source>
        <dbReference type="ARBA" id="ARBA00022840"/>
    </source>
</evidence>
<dbReference type="Gene3D" id="1.10.510.10">
    <property type="entry name" value="Transferase(Phosphotransferase) domain 1"/>
    <property type="match status" value="1"/>
</dbReference>
<feature type="compositionally biased region" description="Basic and acidic residues" evidence="4">
    <location>
        <begin position="465"/>
        <end position="484"/>
    </location>
</feature>
<feature type="compositionally biased region" description="Polar residues" evidence="4">
    <location>
        <begin position="582"/>
        <end position="592"/>
    </location>
</feature>